<dbReference type="SUPFAM" id="SSF52540">
    <property type="entry name" value="P-loop containing nucleoside triphosphate hydrolases"/>
    <property type="match status" value="1"/>
</dbReference>
<dbReference type="InterPro" id="IPR027417">
    <property type="entry name" value="P-loop_NTPase"/>
</dbReference>
<evidence type="ECO:0000256" key="4">
    <source>
        <dbReference type="ARBA" id="ARBA00022840"/>
    </source>
</evidence>
<dbReference type="InterPro" id="IPR032675">
    <property type="entry name" value="LRR_dom_sf"/>
</dbReference>
<comment type="similarity">
    <text evidence="1">Belongs to the disease resistance NB-LRR family.</text>
</comment>
<evidence type="ECO:0000313" key="7">
    <source>
        <dbReference type="EMBL" id="RHN74741.1"/>
    </source>
</evidence>
<dbReference type="GO" id="GO:0006952">
    <property type="term" value="P:defense response"/>
    <property type="evidence" value="ECO:0007669"/>
    <property type="project" value="UniProtKB-KW"/>
</dbReference>
<dbReference type="Pfam" id="PF23247">
    <property type="entry name" value="LRR_RPS2"/>
    <property type="match status" value="4"/>
</dbReference>
<sequence length="1539" mass="174206">MDSIISIAAKISEFTVAPIGQQFGYIIYYKGNLLRVTAAIQNLEGLKDSVQHTVDEARRNGEEIENIVQNWLNKVNYTIAEAKKLIDTEGHAKAQCSMGHFPNLYTRHQLSKKTKKAIQEISDVLEEGKFERISYRTASQVTVTPFGRSYEALDSRTSMLNEIMLVLKDPNIFVIGVYGMGGVGKTTLVKELAWQAENDGSFSAVVMATITDSPDVEKIQGQIADALDLTFNKETKEGRATQLRERITKEKSILVILDDIWGRLDLADLGVPFGNDHKGCKLVVSSRDLNVLNREIGTQKEFRLEVLFEDDSWKLFEKMAGDVVQEFNIKPIAEKVAKCCSGLPLLIVTVAKALRKKHVSAWKDALNELERFDEEGLHKKVYSTLELSYNCLENEELKLLFLFIGSSGVNDVHTGELFSCSWGFGLYKHARTLTDARNRCYKLINDLKASSLLLESEAELVSMHDVVREVAKSIASRLHLFYGVQRYTVLKKWPKIDRLQNLDAIVVPWSYIHELPEKLDCPELKLLVLQTIGDHMKIPDEFFSVMRELKVLELYGMMLTPSPPPSLRLLTNIQSLALTGCVLGDISIVAELKSLEILSLEKSDITDLPKEIGQLANLRMLNLTNCSQLRFIPANLISSLKCLEELYMGNCFIQWNVKGNNDESNNASLEELSNLSHLTTLDIMIQDASVWPMDLQVFEKLERYNIFVGDIWKWSLFMAGGASESSRTLKLMERGSSSIILDHGFNFLLNSAEDMCLARLQCGRDVLSELNTEGFPQLKHLCIQDSAELKFIINSMRWIHTYPAFLSLETLVLQNLFNLEKICHGPIPIQSLTRLKSIEVKGCEKLKHLFWYSLVSDLPQLLEIKISDCKMITEIIAVQTSEANTEINKILFPKLRSLELERLPSLISFCSVPLTAAQCTPLALIDKKVGMPHLELLELSNITSRRLWDDNFPGHSCIQNLRSLTIDKCGSIAYTFSSSVARELVNLQYLGINNCLMLEEIFVSDGNLGSVTSTQKPFSDDEVIFPNLETLEISHVKHLKSVWPNQLAPNSFCKLKQLKIESCHKLSNVFPSYVLDKLQNLERLTISDCPALEVVFEAQGLKADGSRQMRLDMKLRTLTLKNLPSLKHIWNGNPNETFNFQNLCLLKVTECDILNHIFPLSVAKELQHLQGIHIKECGVEIIVAHDEIADTIPMFIFPKLTSLCFRELPQLRSFYRVSHTLDCPVLKDVDVFHCDELPLFKPKALNNRDNVPVDTLPLLSIEKVATNTGELILNCKDVTMLCSGELNDGPIYKVKALRLRCFHDESVKFSTGFLQRFINLKNLKVTCSSFTYIFSSGSEWTGHSETIMKLESLELIKLQNLEFICEENFEVHPVLQDIERLVVNSCSRLKNIFPSSFLFENLQKLVVGHCAGLESIMKPSTARSLQNLKELYIHCCGKIEEIVASDDENDASELIFMKLEFLQLSNLPTLRSFCKGKHGFKFPLLPKLFVINCPMMETFSHGVLNAPKLRAVHVKRQGECHWNGDINTTIRKFAAKKEL</sequence>
<dbReference type="OrthoDB" id="1407888at2759"/>
<evidence type="ECO:0000256" key="5">
    <source>
        <dbReference type="SAM" id="Coils"/>
    </source>
</evidence>
<gene>
    <name evidence="7" type="ORF">MtrunA17_Chr2g0313591</name>
</gene>
<dbReference type="FunFam" id="3.40.50.300:FF:001091">
    <property type="entry name" value="Probable disease resistance protein At1g61300"/>
    <property type="match status" value="1"/>
</dbReference>
<dbReference type="Gene3D" id="1.10.8.430">
    <property type="entry name" value="Helical domain of apoptotic protease-activating factors"/>
    <property type="match status" value="1"/>
</dbReference>
<dbReference type="GO" id="GO:0043531">
    <property type="term" value="F:ADP binding"/>
    <property type="evidence" value="ECO:0007669"/>
    <property type="project" value="InterPro"/>
</dbReference>
<comment type="caution">
    <text evidence="7">The sequence shown here is derived from an EMBL/GenBank/DDBJ whole genome shotgun (WGS) entry which is preliminary data.</text>
</comment>
<evidence type="ECO:0000256" key="2">
    <source>
        <dbReference type="ARBA" id="ARBA00022741"/>
    </source>
</evidence>
<dbReference type="PANTHER" id="PTHR33463">
    <property type="entry name" value="NB-ARC DOMAIN-CONTAINING PROTEIN-RELATED"/>
    <property type="match status" value="1"/>
</dbReference>
<evidence type="ECO:0000256" key="1">
    <source>
        <dbReference type="ARBA" id="ARBA00008894"/>
    </source>
</evidence>
<dbReference type="EMBL" id="PSQE01000002">
    <property type="protein sequence ID" value="RHN74741.1"/>
    <property type="molecule type" value="Genomic_DNA"/>
</dbReference>
<dbReference type="InterPro" id="IPR003593">
    <property type="entry name" value="AAA+_ATPase"/>
</dbReference>
<name>A0A396JDN9_MEDTR</name>
<evidence type="ECO:0000313" key="8">
    <source>
        <dbReference type="Proteomes" id="UP000265566"/>
    </source>
</evidence>
<dbReference type="SUPFAM" id="SSF52047">
    <property type="entry name" value="RNI-like"/>
    <property type="match status" value="2"/>
</dbReference>
<dbReference type="PRINTS" id="PR00364">
    <property type="entry name" value="DISEASERSIST"/>
</dbReference>
<dbReference type="InterPro" id="IPR050905">
    <property type="entry name" value="Plant_NBS-LRR"/>
</dbReference>
<keyword evidence="3" id="KW-0611">Plant defense</keyword>
<dbReference type="SMART" id="SM00382">
    <property type="entry name" value="AAA"/>
    <property type="match status" value="1"/>
</dbReference>
<evidence type="ECO:0000259" key="6">
    <source>
        <dbReference type="SMART" id="SM00382"/>
    </source>
</evidence>
<dbReference type="InterPro" id="IPR042197">
    <property type="entry name" value="Apaf_helical"/>
</dbReference>
<dbReference type="Pfam" id="PF00931">
    <property type="entry name" value="NB-ARC"/>
    <property type="match status" value="1"/>
</dbReference>
<dbReference type="PANTHER" id="PTHR33463:SF203">
    <property type="entry name" value="AAA+ ATPASE DOMAIN-CONTAINING PROTEIN"/>
    <property type="match status" value="1"/>
</dbReference>
<dbReference type="SUPFAM" id="SSF52058">
    <property type="entry name" value="L domain-like"/>
    <property type="match status" value="1"/>
</dbReference>
<dbReference type="Gene3D" id="3.40.50.300">
    <property type="entry name" value="P-loop containing nucleotide triphosphate hydrolases"/>
    <property type="match status" value="1"/>
</dbReference>
<dbReference type="Gramene" id="rna10849">
    <property type="protein sequence ID" value="RHN74741.1"/>
    <property type="gene ID" value="gene10849"/>
</dbReference>
<keyword evidence="5" id="KW-0175">Coiled coil</keyword>
<dbReference type="GO" id="GO:0005524">
    <property type="term" value="F:ATP binding"/>
    <property type="evidence" value="ECO:0007669"/>
    <property type="project" value="UniProtKB-KW"/>
</dbReference>
<reference evidence="8" key="1">
    <citation type="journal article" date="2018" name="Nat. Plants">
        <title>Whole-genome landscape of Medicago truncatula symbiotic genes.</title>
        <authorList>
            <person name="Pecrix Y."/>
            <person name="Staton S.E."/>
            <person name="Sallet E."/>
            <person name="Lelandais-Briere C."/>
            <person name="Moreau S."/>
            <person name="Carrere S."/>
            <person name="Blein T."/>
            <person name="Jardinaud M.F."/>
            <person name="Latrasse D."/>
            <person name="Zouine M."/>
            <person name="Zahm M."/>
            <person name="Kreplak J."/>
            <person name="Mayjonade B."/>
            <person name="Satge C."/>
            <person name="Perez M."/>
            <person name="Cauet S."/>
            <person name="Marande W."/>
            <person name="Chantry-Darmon C."/>
            <person name="Lopez-Roques C."/>
            <person name="Bouchez O."/>
            <person name="Berard A."/>
            <person name="Debelle F."/>
            <person name="Munos S."/>
            <person name="Bendahmane A."/>
            <person name="Berges H."/>
            <person name="Niebel A."/>
            <person name="Buitink J."/>
            <person name="Frugier F."/>
            <person name="Benhamed M."/>
            <person name="Crespi M."/>
            <person name="Gouzy J."/>
            <person name="Gamas P."/>
        </authorList>
    </citation>
    <scope>NUCLEOTIDE SEQUENCE [LARGE SCALE GENOMIC DNA]</scope>
    <source>
        <strain evidence="8">cv. Jemalong A17</strain>
    </source>
</reference>
<feature type="coiled-coil region" evidence="5">
    <location>
        <begin position="40"/>
        <end position="74"/>
    </location>
</feature>
<protein>
    <submittedName>
        <fullName evidence="7">Putative P-loop containing nucleoside triphosphate hydrolase, leucine-rich repeat domain, L</fullName>
    </submittedName>
</protein>
<proteinExistence type="inferred from homology"/>
<feature type="domain" description="AAA+ ATPase" evidence="6">
    <location>
        <begin position="171"/>
        <end position="302"/>
    </location>
</feature>
<dbReference type="Gene3D" id="3.80.10.10">
    <property type="entry name" value="Ribonuclease Inhibitor"/>
    <property type="match status" value="4"/>
</dbReference>
<keyword evidence="4" id="KW-0067">ATP-binding</keyword>
<evidence type="ECO:0000256" key="3">
    <source>
        <dbReference type="ARBA" id="ARBA00022821"/>
    </source>
</evidence>
<dbReference type="InterPro" id="IPR002182">
    <property type="entry name" value="NB-ARC"/>
</dbReference>
<keyword evidence="7" id="KW-0378">Hydrolase</keyword>
<keyword evidence="2" id="KW-0547">Nucleotide-binding</keyword>
<accession>A0A396JDN9</accession>
<dbReference type="GO" id="GO:0016787">
    <property type="term" value="F:hydrolase activity"/>
    <property type="evidence" value="ECO:0007669"/>
    <property type="project" value="UniProtKB-KW"/>
</dbReference>
<organism evidence="7 8">
    <name type="scientific">Medicago truncatula</name>
    <name type="common">Barrel medic</name>
    <name type="synonym">Medicago tribuloides</name>
    <dbReference type="NCBI Taxonomy" id="3880"/>
    <lineage>
        <taxon>Eukaryota</taxon>
        <taxon>Viridiplantae</taxon>
        <taxon>Streptophyta</taxon>
        <taxon>Embryophyta</taxon>
        <taxon>Tracheophyta</taxon>
        <taxon>Spermatophyta</taxon>
        <taxon>Magnoliopsida</taxon>
        <taxon>eudicotyledons</taxon>
        <taxon>Gunneridae</taxon>
        <taxon>Pentapetalae</taxon>
        <taxon>rosids</taxon>
        <taxon>fabids</taxon>
        <taxon>Fabales</taxon>
        <taxon>Fabaceae</taxon>
        <taxon>Papilionoideae</taxon>
        <taxon>50 kb inversion clade</taxon>
        <taxon>NPAAA clade</taxon>
        <taxon>Hologalegina</taxon>
        <taxon>IRL clade</taxon>
        <taxon>Trifolieae</taxon>
        <taxon>Medicago</taxon>
    </lineage>
</organism>
<dbReference type="InterPro" id="IPR057135">
    <property type="entry name" value="At4g27190-like_LRR"/>
</dbReference>
<dbReference type="Proteomes" id="UP000265566">
    <property type="component" value="Chromosome 2"/>
</dbReference>